<reference evidence="2" key="1">
    <citation type="journal article" date="2012" name="PLoS ONE">
        <title>Gene sets for utilization of primary and secondary nutrition supplies in the distal gut of endangered iberian lynx.</title>
        <authorList>
            <person name="Alcaide M."/>
            <person name="Messina E."/>
            <person name="Richter M."/>
            <person name="Bargiela R."/>
            <person name="Peplies J."/>
            <person name="Huws S.A."/>
            <person name="Newbold C.J."/>
            <person name="Golyshin P.N."/>
            <person name="Simon M.A."/>
            <person name="Lopez G."/>
            <person name="Yakimov M.M."/>
            <person name="Ferrer M."/>
        </authorList>
    </citation>
    <scope>NUCLEOTIDE SEQUENCE</scope>
</reference>
<keyword evidence="1" id="KW-0472">Membrane</keyword>
<comment type="caution">
    <text evidence="2">The sequence shown here is derived from an EMBL/GenBank/DDBJ whole genome shotgun (WGS) entry which is preliminary data.</text>
</comment>
<keyword evidence="1" id="KW-0812">Transmembrane</keyword>
<name>J9GLZ4_9ZZZZ</name>
<dbReference type="AlphaFoldDB" id="J9GLZ4"/>
<keyword evidence="1" id="KW-1133">Transmembrane helix</keyword>
<protein>
    <submittedName>
        <fullName evidence="2">Uncharacterized protein</fullName>
    </submittedName>
</protein>
<dbReference type="EMBL" id="AMCI01003210">
    <property type="protein sequence ID" value="EJX00815.1"/>
    <property type="molecule type" value="Genomic_DNA"/>
</dbReference>
<gene>
    <name evidence="2" type="ORF">EVA_11077</name>
</gene>
<evidence type="ECO:0000313" key="2">
    <source>
        <dbReference type="EMBL" id="EJX00815.1"/>
    </source>
</evidence>
<feature type="transmembrane region" description="Helical" evidence="1">
    <location>
        <begin position="12"/>
        <end position="37"/>
    </location>
</feature>
<sequence length="42" mass="5047">MLYLFERPEWLYVRRIVVCEITTIIFSCLILCFRILLAVLAI</sequence>
<organism evidence="2">
    <name type="scientific">gut metagenome</name>
    <dbReference type="NCBI Taxonomy" id="749906"/>
    <lineage>
        <taxon>unclassified sequences</taxon>
        <taxon>metagenomes</taxon>
        <taxon>organismal metagenomes</taxon>
    </lineage>
</organism>
<proteinExistence type="predicted"/>
<accession>J9GLZ4</accession>
<evidence type="ECO:0000256" key="1">
    <source>
        <dbReference type="SAM" id="Phobius"/>
    </source>
</evidence>